<dbReference type="Proteomes" id="UP001203945">
    <property type="component" value="Unassembled WGS sequence"/>
</dbReference>
<evidence type="ECO:0000313" key="3">
    <source>
        <dbReference type="Proteomes" id="UP001203945"/>
    </source>
</evidence>
<reference evidence="2 3" key="1">
    <citation type="submission" date="2022-03" db="EMBL/GenBank/DDBJ databases">
        <authorList>
            <person name="He Y."/>
        </authorList>
    </citation>
    <scope>NUCLEOTIDE SEQUENCE [LARGE SCALE GENOMIC DNA]</scope>
    <source>
        <strain evidence="2 3">TK19116</strain>
    </source>
</reference>
<comment type="caution">
    <text evidence="2">The sequence shown here is derived from an EMBL/GenBank/DDBJ whole genome shotgun (WGS) entry which is preliminary data.</text>
</comment>
<gene>
    <name evidence="2" type="ORF">MLD63_14695</name>
</gene>
<dbReference type="RefSeq" id="WP_255330671.1">
    <property type="nucleotide sequence ID" value="NZ_JAKZEU010000005.1"/>
</dbReference>
<protein>
    <submittedName>
        <fullName evidence="2">Uncharacterized protein</fullName>
    </submittedName>
</protein>
<keyword evidence="1" id="KW-0812">Transmembrane</keyword>
<evidence type="ECO:0000313" key="2">
    <source>
        <dbReference type="EMBL" id="MCQ0971669.1"/>
    </source>
</evidence>
<accession>A0ABT1MTL8</accession>
<keyword evidence="1" id="KW-0472">Membrane</keyword>
<name>A0ABT1MTL8_9RHOB</name>
<keyword evidence="3" id="KW-1185">Reference proteome</keyword>
<dbReference type="EMBL" id="JAKZEU010000005">
    <property type="protein sequence ID" value="MCQ0971669.1"/>
    <property type="molecule type" value="Genomic_DNA"/>
</dbReference>
<organism evidence="2 3">
    <name type="scientific">Paracoccus albicereus</name>
    <dbReference type="NCBI Taxonomy" id="2922394"/>
    <lineage>
        <taxon>Bacteria</taxon>
        <taxon>Pseudomonadati</taxon>
        <taxon>Pseudomonadota</taxon>
        <taxon>Alphaproteobacteria</taxon>
        <taxon>Rhodobacterales</taxon>
        <taxon>Paracoccaceae</taxon>
        <taxon>Paracoccus</taxon>
    </lineage>
</organism>
<sequence length="343" mass="35832">MTALTEYERLEAAGSWREGPGERLREVIVSVGDATLILTDPKSDTPLSHWSLPAVIRLNPGESPALFAPQADGAGDDEVLEIDDAVMVDAIERVHRAIESRRAHPGRLRGGLTLLAVVAMLAVAILWVPGALVRHAARIAPPAQSLQIGKMALADVMRSTGLACAHGQGPLVTDHLARRVLGEGATIVVLPADLNGARQLPGRIFAVGQDSLAGSASTESLAGELLAAGIVAGETDPVYGALDYAGFRPVMSLLTGGDLPAGSLDGYGQILLSQPVQRAADSSLLSAFTEVGISSVPYARRLDPSGEATLGLIEADPFRTTNPPAPLLSDEQWQALTQICETS</sequence>
<keyword evidence="1" id="KW-1133">Transmembrane helix</keyword>
<evidence type="ECO:0000256" key="1">
    <source>
        <dbReference type="SAM" id="Phobius"/>
    </source>
</evidence>
<feature type="transmembrane region" description="Helical" evidence="1">
    <location>
        <begin position="111"/>
        <end position="132"/>
    </location>
</feature>
<proteinExistence type="predicted"/>